<reference evidence="1 2" key="2">
    <citation type="journal article" date="2022" name="Mol. Ecol. Resour.">
        <title>The genomes of chicory, endive, great burdock and yacon provide insights into Asteraceae paleo-polyploidization history and plant inulin production.</title>
        <authorList>
            <person name="Fan W."/>
            <person name="Wang S."/>
            <person name="Wang H."/>
            <person name="Wang A."/>
            <person name="Jiang F."/>
            <person name="Liu H."/>
            <person name="Zhao H."/>
            <person name="Xu D."/>
            <person name="Zhang Y."/>
        </authorList>
    </citation>
    <scope>NUCLEOTIDE SEQUENCE [LARGE SCALE GENOMIC DNA]</scope>
    <source>
        <strain evidence="2">cv. Niubang</strain>
    </source>
</reference>
<comment type="caution">
    <text evidence="1">The sequence shown here is derived from an EMBL/GenBank/DDBJ whole genome shotgun (WGS) entry which is preliminary data.</text>
</comment>
<dbReference type="EMBL" id="CM042064">
    <property type="protein sequence ID" value="KAI3665748.1"/>
    <property type="molecule type" value="Genomic_DNA"/>
</dbReference>
<reference evidence="2" key="1">
    <citation type="journal article" date="2022" name="Mol. Ecol. Resour.">
        <title>The genomes of chicory, endive, great burdock and yacon provide insights into Asteraceae palaeo-polyploidization history and plant inulin production.</title>
        <authorList>
            <person name="Fan W."/>
            <person name="Wang S."/>
            <person name="Wang H."/>
            <person name="Wang A."/>
            <person name="Jiang F."/>
            <person name="Liu H."/>
            <person name="Zhao H."/>
            <person name="Xu D."/>
            <person name="Zhang Y."/>
        </authorList>
    </citation>
    <scope>NUCLEOTIDE SEQUENCE [LARGE SCALE GENOMIC DNA]</scope>
    <source>
        <strain evidence="2">cv. Niubang</strain>
    </source>
</reference>
<accession>A0ACB8XG24</accession>
<name>A0ACB8XG24_ARCLA</name>
<gene>
    <name evidence="1" type="ORF">L6452_44378</name>
</gene>
<dbReference type="Proteomes" id="UP001055879">
    <property type="component" value="Linkage Group LG18"/>
</dbReference>
<evidence type="ECO:0000313" key="1">
    <source>
        <dbReference type="EMBL" id="KAI3665748.1"/>
    </source>
</evidence>
<keyword evidence="2" id="KW-1185">Reference proteome</keyword>
<evidence type="ECO:0000313" key="2">
    <source>
        <dbReference type="Proteomes" id="UP001055879"/>
    </source>
</evidence>
<protein>
    <submittedName>
        <fullName evidence="1">Uncharacterized protein</fullName>
    </submittedName>
</protein>
<proteinExistence type="predicted"/>
<organism evidence="1 2">
    <name type="scientific">Arctium lappa</name>
    <name type="common">Greater burdock</name>
    <name type="synonym">Lappa major</name>
    <dbReference type="NCBI Taxonomy" id="4217"/>
    <lineage>
        <taxon>Eukaryota</taxon>
        <taxon>Viridiplantae</taxon>
        <taxon>Streptophyta</taxon>
        <taxon>Embryophyta</taxon>
        <taxon>Tracheophyta</taxon>
        <taxon>Spermatophyta</taxon>
        <taxon>Magnoliopsida</taxon>
        <taxon>eudicotyledons</taxon>
        <taxon>Gunneridae</taxon>
        <taxon>Pentapetalae</taxon>
        <taxon>asterids</taxon>
        <taxon>campanulids</taxon>
        <taxon>Asterales</taxon>
        <taxon>Asteraceae</taxon>
        <taxon>Carduoideae</taxon>
        <taxon>Cardueae</taxon>
        <taxon>Arctiinae</taxon>
        <taxon>Arctium</taxon>
    </lineage>
</organism>
<sequence length="158" mass="18855">MEKRGRGRPPKPSSIFNQDPEFFEIFLPNRISHQLRIPPDFIKHFDQEIPEAVILNDLSGRIWHVDIKQDENGVFLKNGWIRFVNEKRLELGQVMVFRYNRRSTSFTVRIFGRNAIKNEEQDSKKPFNSVKKEEQEFDADSIPIRKSKRNRRKPQKFA</sequence>